<organism evidence="9 10">
    <name type="scientific">Gimesia alba</name>
    <dbReference type="NCBI Taxonomy" id="2527973"/>
    <lineage>
        <taxon>Bacteria</taxon>
        <taxon>Pseudomonadati</taxon>
        <taxon>Planctomycetota</taxon>
        <taxon>Planctomycetia</taxon>
        <taxon>Planctomycetales</taxon>
        <taxon>Planctomycetaceae</taxon>
        <taxon>Gimesia</taxon>
    </lineage>
</organism>
<dbReference type="InterPro" id="IPR002020">
    <property type="entry name" value="Citrate_synthase"/>
</dbReference>
<accession>A0A517RL39</accession>
<evidence type="ECO:0000313" key="9">
    <source>
        <dbReference type="EMBL" id="QDT44591.1"/>
    </source>
</evidence>
<evidence type="ECO:0000256" key="8">
    <source>
        <dbReference type="RuleBase" id="RU003406"/>
    </source>
</evidence>
<dbReference type="KEGG" id="gaz:Pan241w_47040"/>
<dbReference type="InterPro" id="IPR024176">
    <property type="entry name" value="Citrate_synthase_bac-typ"/>
</dbReference>
<evidence type="ECO:0000256" key="1">
    <source>
        <dbReference type="ARBA" id="ARBA00004751"/>
    </source>
</evidence>
<reference evidence="9 10" key="1">
    <citation type="submission" date="2019-02" db="EMBL/GenBank/DDBJ databases">
        <title>Deep-cultivation of Planctomycetes and their phenomic and genomic characterization uncovers novel biology.</title>
        <authorList>
            <person name="Wiegand S."/>
            <person name="Jogler M."/>
            <person name="Boedeker C."/>
            <person name="Pinto D."/>
            <person name="Vollmers J."/>
            <person name="Rivas-Marin E."/>
            <person name="Kohn T."/>
            <person name="Peeters S.H."/>
            <person name="Heuer A."/>
            <person name="Rast P."/>
            <person name="Oberbeckmann S."/>
            <person name="Bunk B."/>
            <person name="Jeske O."/>
            <person name="Meyerdierks A."/>
            <person name="Storesund J.E."/>
            <person name="Kallscheuer N."/>
            <person name="Luecker S."/>
            <person name="Lage O.M."/>
            <person name="Pohl T."/>
            <person name="Merkel B.J."/>
            <person name="Hornburger P."/>
            <person name="Mueller R.-W."/>
            <person name="Bruemmer F."/>
            <person name="Labrenz M."/>
            <person name="Spormann A.M."/>
            <person name="Op den Camp H."/>
            <person name="Overmann J."/>
            <person name="Amann R."/>
            <person name="Jetten M.S.M."/>
            <person name="Mascher T."/>
            <person name="Medema M.H."/>
            <person name="Devos D.P."/>
            <person name="Kaster A.-K."/>
            <person name="Ovreas L."/>
            <person name="Rohde M."/>
            <person name="Galperin M.Y."/>
            <person name="Jogler C."/>
        </authorList>
    </citation>
    <scope>NUCLEOTIDE SEQUENCE [LARGE SCALE GENOMIC DNA]</scope>
    <source>
        <strain evidence="9 10">Pan241w</strain>
    </source>
</reference>
<dbReference type="GO" id="GO:0036440">
    <property type="term" value="F:citrate synthase activity"/>
    <property type="evidence" value="ECO:0007669"/>
    <property type="project" value="UniProtKB-EC"/>
</dbReference>
<protein>
    <recommendedName>
        <fullName evidence="6">Citrate synthase</fullName>
    </recommendedName>
</protein>
<dbReference type="EMBL" id="CP036269">
    <property type="protein sequence ID" value="QDT44591.1"/>
    <property type="molecule type" value="Genomic_DNA"/>
</dbReference>
<dbReference type="InterPro" id="IPR036969">
    <property type="entry name" value="Citrate_synthase_sf"/>
</dbReference>
<proteinExistence type="inferred from homology"/>
<dbReference type="InterPro" id="IPR019810">
    <property type="entry name" value="Citrate_synthase_AS"/>
</dbReference>
<keyword evidence="4 6" id="KW-0808">Transferase</keyword>
<gene>
    <name evidence="9" type="primary">citZ_1</name>
    <name evidence="9" type="ORF">Pan241w_47040</name>
</gene>
<dbReference type="NCBIfam" id="TIGR01800">
    <property type="entry name" value="cit_synth_II"/>
    <property type="match status" value="1"/>
</dbReference>
<dbReference type="GO" id="GO:0005975">
    <property type="term" value="P:carbohydrate metabolic process"/>
    <property type="evidence" value="ECO:0007669"/>
    <property type="project" value="TreeGrafter"/>
</dbReference>
<sequence>MTGLDILGDCEFSIVCLIKVGRGLLSKPEPWFVIANLTVNLLAVVEKVESVQMSADDVEKTSSEAVKGLKGIIAADSSICLVNGTEGKLLYRGYNIDDLAEHATFEEVSYLLLNGELPNAGQLAEYQESLKQYRSIPSELIDALKTLPTSAPPMALLRTLTSMAGVYDPDAESESSDKRLQISIKLISQIPTIVAAIHRVRKGLDPVDPDPSLCHAGNFMYMLNGEKPSEDATRAMDLILTLHAEHGLNASTFTSRVIIATLPDIYSAITGAIGALKGKLHGGANTEVLKTLFEIGSVDNIAPYVKKVREAKGKFMGFGHAVYQVEDPRAKHLKELSRRLGEETGEPKWYEMSIEMEKLVYAEIKRNCNVDFYSASLQHYMGIPGDLFTCIFAASRIAGWCAHILEQLDGNKIIRPKANYIGYEERPYVSVSER</sequence>
<dbReference type="PANTHER" id="PTHR11739">
    <property type="entry name" value="CITRATE SYNTHASE"/>
    <property type="match status" value="1"/>
</dbReference>
<evidence type="ECO:0000256" key="6">
    <source>
        <dbReference type="PIRNR" id="PIRNR001369"/>
    </source>
</evidence>
<dbReference type="PIRSF" id="PIRSF001369">
    <property type="entry name" value="Citrate_synth"/>
    <property type="match status" value="1"/>
</dbReference>
<dbReference type="Proteomes" id="UP000317171">
    <property type="component" value="Chromosome"/>
</dbReference>
<feature type="active site" evidence="7">
    <location>
        <position position="320"/>
    </location>
</feature>
<dbReference type="UniPathway" id="UPA00223"/>
<dbReference type="InterPro" id="IPR016142">
    <property type="entry name" value="Citrate_synth-like_lrg_a-sub"/>
</dbReference>
<dbReference type="InterPro" id="IPR016143">
    <property type="entry name" value="Citrate_synth-like_sm_a-sub"/>
</dbReference>
<dbReference type="AlphaFoldDB" id="A0A517RL39"/>
<dbReference type="PRINTS" id="PR00143">
    <property type="entry name" value="CITRTSNTHASE"/>
</dbReference>
<dbReference type="Gene3D" id="1.10.230.10">
    <property type="entry name" value="Cytochrome P450-Terp, domain 2"/>
    <property type="match status" value="1"/>
</dbReference>
<name>A0A517RL39_9PLAN</name>
<evidence type="ECO:0000256" key="5">
    <source>
        <dbReference type="ARBA" id="ARBA00049288"/>
    </source>
</evidence>
<keyword evidence="9" id="KW-0012">Acyltransferase</keyword>
<dbReference type="Gene3D" id="1.10.580.10">
    <property type="entry name" value="Citrate Synthase, domain 1"/>
    <property type="match status" value="1"/>
</dbReference>
<evidence type="ECO:0000256" key="7">
    <source>
        <dbReference type="PIRSR" id="PIRSR001369-1"/>
    </source>
</evidence>
<evidence type="ECO:0000256" key="2">
    <source>
        <dbReference type="ARBA" id="ARBA00010566"/>
    </source>
</evidence>
<dbReference type="SUPFAM" id="SSF48256">
    <property type="entry name" value="Citrate synthase"/>
    <property type="match status" value="1"/>
</dbReference>
<dbReference type="PANTHER" id="PTHR11739:SF4">
    <property type="entry name" value="CITRATE SYNTHASE, PEROXISOMAL"/>
    <property type="match status" value="1"/>
</dbReference>
<comment type="similarity">
    <text evidence="2 6 8">Belongs to the citrate synthase family.</text>
</comment>
<keyword evidence="3" id="KW-0816">Tricarboxylic acid cycle</keyword>
<dbReference type="GO" id="GO:0006099">
    <property type="term" value="P:tricarboxylic acid cycle"/>
    <property type="evidence" value="ECO:0007669"/>
    <property type="project" value="UniProtKB-UniPathway"/>
</dbReference>
<comment type="pathway">
    <text evidence="1">Carbohydrate metabolism; tricarboxylic acid cycle; isocitrate from oxaloacetate: step 1/2.</text>
</comment>
<dbReference type="InterPro" id="IPR011278">
    <property type="entry name" value="2-MeCitrate/Citrate_synth_II"/>
</dbReference>
<dbReference type="GO" id="GO:0005829">
    <property type="term" value="C:cytosol"/>
    <property type="evidence" value="ECO:0007669"/>
    <property type="project" value="TreeGrafter"/>
</dbReference>
<keyword evidence="10" id="KW-1185">Reference proteome</keyword>
<evidence type="ECO:0000256" key="3">
    <source>
        <dbReference type="ARBA" id="ARBA00022532"/>
    </source>
</evidence>
<dbReference type="PROSITE" id="PS00480">
    <property type="entry name" value="CITRATE_SYNTHASE"/>
    <property type="match status" value="1"/>
</dbReference>
<comment type="catalytic activity">
    <reaction evidence="5">
        <text>oxaloacetate + acetyl-CoA + H2O = citrate + CoA + H(+)</text>
        <dbReference type="Rhea" id="RHEA:16845"/>
        <dbReference type="ChEBI" id="CHEBI:15377"/>
        <dbReference type="ChEBI" id="CHEBI:15378"/>
        <dbReference type="ChEBI" id="CHEBI:16452"/>
        <dbReference type="ChEBI" id="CHEBI:16947"/>
        <dbReference type="ChEBI" id="CHEBI:57287"/>
        <dbReference type="ChEBI" id="CHEBI:57288"/>
        <dbReference type="EC" id="2.3.3.16"/>
    </reaction>
</comment>
<feature type="active site" evidence="7">
    <location>
        <position position="371"/>
    </location>
</feature>
<dbReference type="CDD" id="cd06110">
    <property type="entry name" value="BSuCS-II_like"/>
    <property type="match status" value="1"/>
</dbReference>
<dbReference type="Pfam" id="PF00285">
    <property type="entry name" value="Citrate_synt"/>
    <property type="match status" value="1"/>
</dbReference>
<evidence type="ECO:0000313" key="10">
    <source>
        <dbReference type="Proteomes" id="UP000317171"/>
    </source>
</evidence>
<evidence type="ECO:0000256" key="4">
    <source>
        <dbReference type="ARBA" id="ARBA00022679"/>
    </source>
</evidence>